<name>A0A5N6GYZ7_ASPFL</name>
<dbReference type="AlphaFoldDB" id="A0A5N6GYZ7"/>
<gene>
    <name evidence="1" type="ORF">BDV35DRAFT_353743</name>
</gene>
<dbReference type="Proteomes" id="UP000325434">
    <property type="component" value="Unassembled WGS sequence"/>
</dbReference>
<reference evidence="1" key="1">
    <citation type="submission" date="2019-04" db="EMBL/GenBank/DDBJ databases">
        <title>Friends and foes A comparative genomics study of 23 Aspergillus species from section Flavi.</title>
        <authorList>
            <consortium name="DOE Joint Genome Institute"/>
            <person name="Kjaerbolling I."/>
            <person name="Vesth T."/>
            <person name="Frisvad J.C."/>
            <person name="Nybo J.L."/>
            <person name="Theobald S."/>
            <person name="Kildgaard S."/>
            <person name="Isbrandt T."/>
            <person name="Kuo A."/>
            <person name="Sato A."/>
            <person name="Lyhne E.K."/>
            <person name="Kogle M.E."/>
            <person name="Wiebenga A."/>
            <person name="Kun R.S."/>
            <person name="Lubbers R.J."/>
            <person name="Makela M.R."/>
            <person name="Barry K."/>
            <person name="Chovatia M."/>
            <person name="Clum A."/>
            <person name="Daum C."/>
            <person name="Haridas S."/>
            <person name="He G."/>
            <person name="LaButti K."/>
            <person name="Lipzen A."/>
            <person name="Mondo S."/>
            <person name="Riley R."/>
            <person name="Salamov A."/>
            <person name="Simmons B.A."/>
            <person name="Magnuson J.K."/>
            <person name="Henrissat B."/>
            <person name="Mortensen U.H."/>
            <person name="Larsen T.O."/>
            <person name="Devries R.P."/>
            <person name="Grigoriev I.V."/>
            <person name="Machida M."/>
            <person name="Baker S.E."/>
            <person name="Andersen M.R."/>
        </authorList>
    </citation>
    <scope>NUCLEOTIDE SEQUENCE [LARGE SCALE GENOMIC DNA]</scope>
    <source>
        <strain evidence="1">CBS 121.62</strain>
    </source>
</reference>
<evidence type="ECO:0000313" key="1">
    <source>
        <dbReference type="EMBL" id="KAB8246449.1"/>
    </source>
</evidence>
<sequence>MLMKAKQSPSTFPAKARRYLLFGLPFGLTPWPPSAGIFRVPPYFDSVPWLDSY</sequence>
<accession>A0A5N6GYZ7</accession>
<dbReference type="EMBL" id="ML734599">
    <property type="protein sequence ID" value="KAB8246449.1"/>
    <property type="molecule type" value="Genomic_DNA"/>
</dbReference>
<protein>
    <submittedName>
        <fullName evidence="1">Uncharacterized protein</fullName>
    </submittedName>
</protein>
<organism evidence="1">
    <name type="scientific">Aspergillus flavus</name>
    <dbReference type="NCBI Taxonomy" id="5059"/>
    <lineage>
        <taxon>Eukaryota</taxon>
        <taxon>Fungi</taxon>
        <taxon>Dikarya</taxon>
        <taxon>Ascomycota</taxon>
        <taxon>Pezizomycotina</taxon>
        <taxon>Eurotiomycetes</taxon>
        <taxon>Eurotiomycetidae</taxon>
        <taxon>Eurotiales</taxon>
        <taxon>Aspergillaceae</taxon>
        <taxon>Aspergillus</taxon>
        <taxon>Aspergillus subgen. Circumdati</taxon>
    </lineage>
</organism>
<proteinExistence type="predicted"/>